<dbReference type="InterPro" id="IPR001870">
    <property type="entry name" value="B30.2/SPRY"/>
</dbReference>
<protein>
    <recommendedName>
        <fullName evidence="6">SPRY-domain-containing protein</fullName>
    </recommendedName>
</protein>
<proteinExistence type="predicted"/>
<dbReference type="InterPro" id="IPR013320">
    <property type="entry name" value="ConA-like_dom_sf"/>
</dbReference>
<dbReference type="PROSITE" id="PS50896">
    <property type="entry name" value="LISH"/>
    <property type="match status" value="1"/>
</dbReference>
<accession>A0A8H5H5S3</accession>
<dbReference type="InterPro" id="IPR013144">
    <property type="entry name" value="CRA_dom"/>
</dbReference>
<reference evidence="4 5" key="1">
    <citation type="journal article" date="2020" name="ISME J.">
        <title>Uncovering the hidden diversity of litter-decomposition mechanisms in mushroom-forming fungi.</title>
        <authorList>
            <person name="Floudas D."/>
            <person name="Bentzer J."/>
            <person name="Ahren D."/>
            <person name="Johansson T."/>
            <person name="Persson P."/>
            <person name="Tunlid A."/>
        </authorList>
    </citation>
    <scope>NUCLEOTIDE SEQUENCE [LARGE SCALE GENOMIC DNA]</scope>
    <source>
        <strain evidence="4 5">CBS 661.87</strain>
    </source>
</reference>
<feature type="compositionally biased region" description="Low complexity" evidence="1">
    <location>
        <begin position="133"/>
        <end position="145"/>
    </location>
</feature>
<feature type="compositionally biased region" description="Low complexity" evidence="1">
    <location>
        <begin position="7"/>
        <end position="25"/>
    </location>
</feature>
<dbReference type="InterPro" id="IPR024964">
    <property type="entry name" value="CTLH/CRA"/>
</dbReference>
<dbReference type="InterPro" id="IPR035782">
    <property type="entry name" value="SPRY_RanBP9/10"/>
</dbReference>
<dbReference type="Gene3D" id="2.60.120.920">
    <property type="match status" value="1"/>
</dbReference>
<dbReference type="PROSITE" id="PS50188">
    <property type="entry name" value="B302_SPRY"/>
    <property type="match status" value="1"/>
</dbReference>
<dbReference type="PANTHER" id="PTHR12864">
    <property type="entry name" value="RAN BINDING PROTEIN 9-RELATED"/>
    <property type="match status" value="1"/>
</dbReference>
<dbReference type="InterPro" id="IPR043136">
    <property type="entry name" value="B30.2/SPRY_sf"/>
</dbReference>
<dbReference type="SUPFAM" id="SSF49899">
    <property type="entry name" value="Concanavalin A-like lectins/glucanases"/>
    <property type="match status" value="1"/>
</dbReference>
<feature type="region of interest" description="Disordered" evidence="1">
    <location>
        <begin position="1"/>
        <end position="25"/>
    </location>
</feature>
<dbReference type="AlphaFoldDB" id="A0A8H5H5S3"/>
<feature type="region of interest" description="Disordered" evidence="1">
    <location>
        <begin position="37"/>
        <end position="167"/>
    </location>
</feature>
<feature type="compositionally biased region" description="Polar residues" evidence="1">
    <location>
        <begin position="65"/>
        <end position="75"/>
    </location>
</feature>
<gene>
    <name evidence="4" type="ORF">D9615_006400</name>
</gene>
<dbReference type="CDD" id="cd12909">
    <property type="entry name" value="SPRY_RanBP9_10"/>
    <property type="match status" value="1"/>
</dbReference>
<dbReference type="InterPro" id="IPR003877">
    <property type="entry name" value="SPRY_dom"/>
</dbReference>
<dbReference type="InterPro" id="IPR050618">
    <property type="entry name" value="Ubq-SigPath_Reg"/>
</dbReference>
<evidence type="ECO:0000256" key="1">
    <source>
        <dbReference type="SAM" id="MobiDB-lite"/>
    </source>
</evidence>
<feature type="region of interest" description="Disordered" evidence="1">
    <location>
        <begin position="179"/>
        <end position="230"/>
    </location>
</feature>
<feature type="compositionally biased region" description="Polar residues" evidence="1">
    <location>
        <begin position="197"/>
        <end position="210"/>
    </location>
</feature>
<dbReference type="Pfam" id="PF10607">
    <property type="entry name" value="CTLH"/>
    <property type="match status" value="1"/>
</dbReference>
<feature type="domain" description="B30.2/SPRY" evidence="2">
    <location>
        <begin position="222"/>
        <end position="412"/>
    </location>
</feature>
<dbReference type="SMART" id="SM00757">
    <property type="entry name" value="CRA"/>
    <property type="match status" value="1"/>
</dbReference>
<feature type="domain" description="CTLH" evidence="3">
    <location>
        <begin position="533"/>
        <end position="591"/>
    </location>
</feature>
<dbReference type="InterPro" id="IPR006595">
    <property type="entry name" value="CTLH_C"/>
</dbReference>
<sequence>MTTRPTRSASIPIGPRSSSSLSPSRNIESVISIPFAAPPRPRISNAQSIPRSNVDDHRVGVSYGTRGSSSTTIATSPPRPTARSMTLGNVSGRSSFRTPSTYEPRIVRAGGEGPRSVDAVCLPSTAPARSRRQSGASGRGTSTQRPISGFGAPSLHAPPPVSFPRPTYLDYSALRHMLQTDSPPALPPSRKTEPPSHESQVPSALTSSLTDSDEESNVSPPRELPSAPLPTLSQNKILRLPTRWSDQFRHALLSVSGDGRDLTYHGASCSGDRDAAAARTVHPIPAACGIYYYEVEIISKGQKGHISIGFAGRDVKLSRLPGWEINSWGYHGDDGCSFAAEKTGTRYGPTFGTGDIIGCGIDFTSHRAFFTKNGTLLGPVFDNIGKDIDIYPSIGLRHAGEAVRVNFGHEPFKFDIDFYVLQKRNQIWSRILNTPLDSSLLKTCSIEQDNSAPMTKGPLSEAQTKDVINKLVLGYLEHHGYVKTVRAFQKQREVEMRPTQPVATLTSTSAEDTDVDMVAPPEECDTGDAVACDMERRTKIVKAVIAGDIDMAIAETKAHHLAVLEAEEGLMLLKLRCRKFVELILEAAELKKKMMRTVAGAAGTIPGSHDDGVIEEMDGMDVDDEVVVSSPHSATTNGFNNAAILVRGGRRRNSVSPSDGVIAYGQTLSNEYKNDARPEVKQIFKRTFAIVAWEDPLTAGGVVTEVVGHDAKVALANELNRAILKSQGRPPSPLLETIYRQTAVCVSQLGLMGVGGATFADMEKEFLDA</sequence>
<dbReference type="Proteomes" id="UP000565441">
    <property type="component" value="Unassembled WGS sequence"/>
</dbReference>
<dbReference type="InterPro" id="IPR006594">
    <property type="entry name" value="LisH"/>
</dbReference>
<dbReference type="PROSITE" id="PS50897">
    <property type="entry name" value="CTLH"/>
    <property type="match status" value="1"/>
</dbReference>
<keyword evidence="5" id="KW-1185">Reference proteome</keyword>
<dbReference type="OrthoDB" id="25503at2759"/>
<name>A0A8H5H5S3_9AGAR</name>
<organism evidence="4 5">
    <name type="scientific">Tricholomella constricta</name>
    <dbReference type="NCBI Taxonomy" id="117010"/>
    <lineage>
        <taxon>Eukaryota</taxon>
        <taxon>Fungi</taxon>
        <taxon>Dikarya</taxon>
        <taxon>Basidiomycota</taxon>
        <taxon>Agaricomycotina</taxon>
        <taxon>Agaricomycetes</taxon>
        <taxon>Agaricomycetidae</taxon>
        <taxon>Agaricales</taxon>
        <taxon>Tricholomatineae</taxon>
        <taxon>Lyophyllaceae</taxon>
        <taxon>Tricholomella</taxon>
    </lineage>
</organism>
<evidence type="ECO:0000259" key="3">
    <source>
        <dbReference type="PROSITE" id="PS50897"/>
    </source>
</evidence>
<evidence type="ECO:0008006" key="6">
    <source>
        <dbReference type="Google" id="ProtNLM"/>
    </source>
</evidence>
<feature type="compositionally biased region" description="Polar residues" evidence="1">
    <location>
        <begin position="83"/>
        <end position="101"/>
    </location>
</feature>
<evidence type="ECO:0000259" key="2">
    <source>
        <dbReference type="PROSITE" id="PS50188"/>
    </source>
</evidence>
<dbReference type="EMBL" id="JAACJP010000024">
    <property type="protein sequence ID" value="KAF5377248.1"/>
    <property type="molecule type" value="Genomic_DNA"/>
</dbReference>
<dbReference type="Pfam" id="PF00622">
    <property type="entry name" value="SPRY"/>
    <property type="match status" value="1"/>
</dbReference>
<evidence type="ECO:0000313" key="4">
    <source>
        <dbReference type="EMBL" id="KAF5377248.1"/>
    </source>
</evidence>
<evidence type="ECO:0000313" key="5">
    <source>
        <dbReference type="Proteomes" id="UP000565441"/>
    </source>
</evidence>
<comment type="caution">
    <text evidence="4">The sequence shown here is derived from an EMBL/GenBank/DDBJ whole genome shotgun (WGS) entry which is preliminary data.</text>
</comment>
<dbReference type="SMART" id="SM00449">
    <property type="entry name" value="SPRY"/>
    <property type="match status" value="1"/>
</dbReference>